<reference evidence="2" key="1">
    <citation type="journal article" date="2020" name="Mitochondrial DNA Part B Resour">
        <title>Complete mitochondrial genome of Cladosporium zixishanense sp. nov. YFCC 8620 isolated from the spider in Yunnan, southwestern China.</title>
        <authorList>
            <person name="Wang Y."/>
            <person name="Liu Y."/>
            <person name="Zhang G."/>
            <person name="Zhang M."/>
            <person name="Zhu K."/>
            <person name="Wang Y."/>
            <person name="Yu H."/>
        </authorList>
    </citation>
    <scope>NUCLEOTIDE SEQUENCE</scope>
    <source>
        <strain evidence="2">YFCC8620</strain>
    </source>
</reference>
<feature type="compositionally biased region" description="Polar residues" evidence="1">
    <location>
        <begin position="1"/>
        <end position="24"/>
    </location>
</feature>
<geneLocation type="mitochondrion" evidence="2"/>
<feature type="region of interest" description="Disordered" evidence="1">
    <location>
        <begin position="220"/>
        <end position="251"/>
    </location>
</feature>
<proteinExistence type="predicted"/>
<organism evidence="2">
    <name type="scientific">Cladosporium sp</name>
    <dbReference type="NCBI Taxonomy" id="1707700"/>
    <lineage>
        <taxon>Eukaryota</taxon>
        <taxon>Fungi</taxon>
        <taxon>Dikarya</taxon>
        <taxon>Ascomycota</taxon>
        <taxon>Pezizomycotina</taxon>
        <taxon>Dothideomycetes</taxon>
        <taxon>Dothideomycetidae</taxon>
        <taxon>Cladosporiales</taxon>
        <taxon>Cladosporiaceae</taxon>
        <taxon>Cladosporium</taxon>
    </lineage>
</organism>
<keyword evidence="2" id="KW-0496">Mitochondrion</keyword>
<dbReference type="AlphaFoldDB" id="A0A7H1KGI6"/>
<accession>A0A7H1KGI6</accession>
<dbReference type="EMBL" id="MN657180">
    <property type="protein sequence ID" value="QNT26345.1"/>
    <property type="molecule type" value="Genomic_DNA"/>
</dbReference>
<sequence>MLSKTSLISQSPTMTSKTFSTRTPLSPPPDIDGLSPWSLSGIDNTPLLPPSPSPNLAGLPLCPPPDIAGLPLCPLPDIDYTPLWLQPDIPLSPSPNNYYTHLSPTLSATPSQVWRIFGHTSCPPHLTLPQGLDENQEFVFNLGEGNVQPGMSLSEGERIRKLEKEIKEVQNLKTIMFNQLEMKTRKWAEVDKVKQRFEDMFAGFDNKLANIEAKMEEVREKSKASERIEKKPRESGKSKVSGRIEKKSKEKPNKTQKIAYVCRLNTDLARVSLCRLYIVKRKTRRRSHSYFVLFTQLYLTSCNFCRLTLSIYISYAST</sequence>
<protein>
    <submittedName>
        <fullName evidence="2">Uncharacterized protein</fullName>
    </submittedName>
</protein>
<gene>
    <name evidence="2" type="primary">ORF318</name>
</gene>
<name>A0A7H1KGI6_9PEZI</name>
<evidence type="ECO:0000313" key="2">
    <source>
        <dbReference type="EMBL" id="QNT26345.1"/>
    </source>
</evidence>
<feature type="region of interest" description="Disordered" evidence="1">
    <location>
        <begin position="1"/>
        <end position="36"/>
    </location>
</feature>
<evidence type="ECO:0000256" key="1">
    <source>
        <dbReference type="SAM" id="MobiDB-lite"/>
    </source>
</evidence>